<evidence type="ECO:0000259" key="7">
    <source>
        <dbReference type="PROSITE" id="PS50109"/>
    </source>
</evidence>
<dbReference type="InterPro" id="IPR003018">
    <property type="entry name" value="GAF"/>
</dbReference>
<dbReference type="SMART" id="SM00091">
    <property type="entry name" value="PAS"/>
    <property type="match status" value="1"/>
</dbReference>
<dbReference type="GO" id="GO:0000155">
    <property type="term" value="F:phosphorelay sensor kinase activity"/>
    <property type="evidence" value="ECO:0007669"/>
    <property type="project" value="InterPro"/>
</dbReference>
<dbReference type="EMBL" id="CP015136">
    <property type="protein sequence ID" value="AMY08721.1"/>
    <property type="molecule type" value="Genomic_DNA"/>
</dbReference>
<dbReference type="SMART" id="SM00065">
    <property type="entry name" value="GAF"/>
    <property type="match status" value="1"/>
</dbReference>
<accession>A0A143PJQ2</accession>
<dbReference type="InterPro" id="IPR004358">
    <property type="entry name" value="Sig_transdc_His_kin-like_C"/>
</dbReference>
<name>A0A143PJQ2_LUTPR</name>
<feature type="domain" description="PAC" evidence="10">
    <location>
        <begin position="245"/>
        <end position="296"/>
    </location>
</feature>
<dbReference type="InterPro" id="IPR036890">
    <property type="entry name" value="HATPase_C_sf"/>
</dbReference>
<dbReference type="PANTHER" id="PTHR43047">
    <property type="entry name" value="TWO-COMPONENT HISTIDINE PROTEIN KINASE"/>
    <property type="match status" value="1"/>
</dbReference>
<dbReference type="PROSITE" id="PS50112">
    <property type="entry name" value="PAS"/>
    <property type="match status" value="1"/>
</dbReference>
<dbReference type="STRING" id="1855912.LuPra_01925"/>
<dbReference type="PROSITE" id="PS50109">
    <property type="entry name" value="HIS_KIN"/>
    <property type="match status" value="1"/>
</dbReference>
<dbReference type="Gene3D" id="2.10.70.100">
    <property type="match status" value="1"/>
</dbReference>
<dbReference type="InterPro" id="IPR035965">
    <property type="entry name" value="PAS-like_dom_sf"/>
</dbReference>
<keyword evidence="12" id="KW-1185">Reference proteome</keyword>
<dbReference type="PANTHER" id="PTHR43047:SF72">
    <property type="entry name" value="OSMOSENSING HISTIDINE PROTEIN KINASE SLN1"/>
    <property type="match status" value="1"/>
</dbReference>
<dbReference type="CDD" id="cd00082">
    <property type="entry name" value="HisKA"/>
    <property type="match status" value="1"/>
</dbReference>
<feature type="domain" description="PAS" evidence="9">
    <location>
        <begin position="170"/>
        <end position="242"/>
    </location>
</feature>
<dbReference type="Pfam" id="PF08447">
    <property type="entry name" value="PAS_3"/>
    <property type="match status" value="1"/>
</dbReference>
<dbReference type="SUPFAM" id="SSF55874">
    <property type="entry name" value="ATPase domain of HSP90 chaperone/DNA topoisomerase II/histidine kinase"/>
    <property type="match status" value="1"/>
</dbReference>
<proteinExistence type="predicted"/>
<dbReference type="Proteomes" id="UP000076079">
    <property type="component" value="Chromosome"/>
</dbReference>
<dbReference type="SUPFAM" id="SSF47384">
    <property type="entry name" value="Homodimeric domain of signal transducing histidine kinase"/>
    <property type="match status" value="1"/>
</dbReference>
<dbReference type="InterPro" id="IPR000014">
    <property type="entry name" value="PAS"/>
</dbReference>
<dbReference type="Gene3D" id="1.10.287.130">
    <property type="match status" value="1"/>
</dbReference>
<evidence type="ECO:0000256" key="1">
    <source>
        <dbReference type="ARBA" id="ARBA00000085"/>
    </source>
</evidence>
<evidence type="ECO:0000256" key="2">
    <source>
        <dbReference type="ARBA" id="ARBA00012438"/>
    </source>
</evidence>
<reference evidence="11 12" key="1">
    <citation type="journal article" date="2016" name="Genome Announc.">
        <title>First Complete Genome Sequence of a Subdivision 6 Acidobacterium Strain.</title>
        <authorList>
            <person name="Huang S."/>
            <person name="Vieira S."/>
            <person name="Bunk B."/>
            <person name="Riedel T."/>
            <person name="Sproer C."/>
            <person name="Overmann J."/>
        </authorList>
    </citation>
    <scope>NUCLEOTIDE SEQUENCE [LARGE SCALE GENOMIC DNA]</scope>
    <source>
        <strain evidence="12">DSM 100886 HEG_-6_39</strain>
    </source>
</reference>
<dbReference type="AlphaFoldDB" id="A0A143PJQ2"/>
<dbReference type="InterPro" id="IPR003661">
    <property type="entry name" value="HisK_dim/P_dom"/>
</dbReference>
<keyword evidence="4 11" id="KW-0808">Transferase</keyword>
<evidence type="ECO:0000256" key="5">
    <source>
        <dbReference type="ARBA" id="ARBA00022777"/>
    </source>
</evidence>
<dbReference type="InterPro" id="IPR003594">
    <property type="entry name" value="HATPase_dom"/>
</dbReference>
<evidence type="ECO:0000259" key="8">
    <source>
        <dbReference type="PROSITE" id="PS50110"/>
    </source>
</evidence>
<dbReference type="Pfam" id="PF00512">
    <property type="entry name" value="HisKA"/>
    <property type="match status" value="1"/>
</dbReference>
<dbReference type="KEGG" id="abac:LuPra_01925"/>
<dbReference type="InterPro" id="IPR011006">
    <property type="entry name" value="CheY-like_superfamily"/>
</dbReference>
<evidence type="ECO:0000256" key="6">
    <source>
        <dbReference type="PROSITE-ProRule" id="PRU00169"/>
    </source>
</evidence>
<dbReference type="Pfam" id="PF00072">
    <property type="entry name" value="Response_reg"/>
    <property type="match status" value="1"/>
</dbReference>
<evidence type="ECO:0000313" key="12">
    <source>
        <dbReference type="Proteomes" id="UP000076079"/>
    </source>
</evidence>
<dbReference type="InterPro" id="IPR001789">
    <property type="entry name" value="Sig_transdc_resp-reg_receiver"/>
</dbReference>
<gene>
    <name evidence="11" type="primary">evgS_1</name>
    <name evidence="11" type="ORF">LuPra_01925</name>
</gene>
<dbReference type="InterPro" id="IPR013655">
    <property type="entry name" value="PAS_fold_3"/>
</dbReference>
<evidence type="ECO:0000256" key="3">
    <source>
        <dbReference type="ARBA" id="ARBA00022553"/>
    </source>
</evidence>
<dbReference type="InterPro" id="IPR000700">
    <property type="entry name" value="PAS-assoc_C"/>
</dbReference>
<dbReference type="Pfam" id="PF02518">
    <property type="entry name" value="HATPase_c"/>
    <property type="match status" value="1"/>
</dbReference>
<evidence type="ECO:0000259" key="9">
    <source>
        <dbReference type="PROSITE" id="PS50112"/>
    </source>
</evidence>
<dbReference type="SUPFAM" id="SSF55785">
    <property type="entry name" value="PYP-like sensor domain (PAS domain)"/>
    <property type="match status" value="1"/>
</dbReference>
<dbReference type="Gene3D" id="3.40.50.2300">
    <property type="match status" value="1"/>
</dbReference>
<dbReference type="GO" id="GO:0009927">
    <property type="term" value="F:histidine phosphotransfer kinase activity"/>
    <property type="evidence" value="ECO:0007669"/>
    <property type="project" value="TreeGrafter"/>
</dbReference>
<dbReference type="SUPFAM" id="SSF55781">
    <property type="entry name" value="GAF domain-like"/>
    <property type="match status" value="1"/>
</dbReference>
<dbReference type="CDD" id="cd00130">
    <property type="entry name" value="PAS"/>
    <property type="match status" value="1"/>
</dbReference>
<dbReference type="RefSeq" id="WP_110170538.1">
    <property type="nucleotide sequence ID" value="NZ_CP015136.1"/>
</dbReference>
<dbReference type="SMART" id="SM00448">
    <property type="entry name" value="REC"/>
    <property type="match status" value="1"/>
</dbReference>
<feature type="modified residue" description="4-aspartylphosphate" evidence="6">
    <location>
        <position position="603"/>
    </location>
</feature>
<dbReference type="PROSITE" id="PS50110">
    <property type="entry name" value="RESPONSE_REGULATORY"/>
    <property type="match status" value="1"/>
</dbReference>
<dbReference type="SMART" id="SM00388">
    <property type="entry name" value="HisKA"/>
    <property type="match status" value="1"/>
</dbReference>
<dbReference type="InterPro" id="IPR005467">
    <property type="entry name" value="His_kinase_dom"/>
</dbReference>
<evidence type="ECO:0000259" key="10">
    <source>
        <dbReference type="PROSITE" id="PS50113"/>
    </source>
</evidence>
<dbReference type="PRINTS" id="PR00344">
    <property type="entry name" value="BCTRLSENSOR"/>
</dbReference>
<dbReference type="OrthoDB" id="9815750at2"/>
<dbReference type="Gene3D" id="3.30.450.20">
    <property type="entry name" value="PAS domain"/>
    <property type="match status" value="1"/>
</dbReference>
<keyword evidence="3 6" id="KW-0597">Phosphoprotein</keyword>
<keyword evidence="5" id="KW-0418">Kinase</keyword>
<dbReference type="Gene3D" id="3.30.565.10">
    <property type="entry name" value="Histidine kinase-like ATPase, C-terminal domain"/>
    <property type="match status" value="1"/>
</dbReference>
<feature type="domain" description="Response regulatory" evidence="8">
    <location>
        <begin position="554"/>
        <end position="668"/>
    </location>
</feature>
<dbReference type="Gene3D" id="3.30.450.40">
    <property type="match status" value="1"/>
</dbReference>
<evidence type="ECO:0000256" key="4">
    <source>
        <dbReference type="ARBA" id="ARBA00022679"/>
    </source>
</evidence>
<dbReference type="InterPro" id="IPR036097">
    <property type="entry name" value="HisK_dim/P_sf"/>
</dbReference>
<feature type="domain" description="Histidine kinase" evidence="7">
    <location>
        <begin position="311"/>
        <end position="529"/>
    </location>
</feature>
<dbReference type="FunFam" id="3.30.565.10:FF:000006">
    <property type="entry name" value="Sensor histidine kinase WalK"/>
    <property type="match status" value="1"/>
</dbReference>
<dbReference type="EC" id="2.7.13.3" evidence="2"/>
<protein>
    <recommendedName>
        <fullName evidence="2">histidine kinase</fullName>
        <ecNumber evidence="2">2.7.13.3</ecNumber>
    </recommendedName>
</protein>
<reference evidence="12" key="2">
    <citation type="submission" date="2016-04" db="EMBL/GenBank/DDBJ databases">
        <title>First Complete Genome Sequence of a Subdivision 6 Acidobacterium.</title>
        <authorList>
            <person name="Huang S."/>
            <person name="Vieira S."/>
            <person name="Bunk B."/>
            <person name="Riedel T."/>
            <person name="Sproeer C."/>
            <person name="Overmann J."/>
        </authorList>
    </citation>
    <scope>NUCLEOTIDE SEQUENCE [LARGE SCALE GENOMIC DNA]</scope>
    <source>
        <strain evidence="12">DSM 100886 HEG_-6_39</strain>
    </source>
</reference>
<dbReference type="GO" id="GO:0005886">
    <property type="term" value="C:plasma membrane"/>
    <property type="evidence" value="ECO:0007669"/>
    <property type="project" value="TreeGrafter"/>
</dbReference>
<dbReference type="SUPFAM" id="SSF52172">
    <property type="entry name" value="CheY-like"/>
    <property type="match status" value="1"/>
</dbReference>
<dbReference type="SMART" id="SM00387">
    <property type="entry name" value="HATPase_c"/>
    <property type="match status" value="1"/>
</dbReference>
<comment type="catalytic activity">
    <reaction evidence="1">
        <text>ATP + protein L-histidine = ADP + protein N-phospho-L-histidine.</text>
        <dbReference type="EC" id="2.7.13.3"/>
    </reaction>
</comment>
<dbReference type="InterPro" id="IPR029016">
    <property type="entry name" value="GAF-like_dom_sf"/>
</dbReference>
<dbReference type="PROSITE" id="PS50113">
    <property type="entry name" value="PAC"/>
    <property type="match status" value="1"/>
</dbReference>
<sequence length="678" mass="72859">MLTTANPHLGVCLTLTRAISGSHNVEQIFDAVLDSLEAGLQVSRASILLFDAAGVMRFVASRGISDEYCAAVEGHSPWTPESADAVPIIVGDVREDASLAALLPVLERERIAALAFFPLVSMDRVIGKFMLYFDTPHVPGAGQMQLASLMASQVAFAVQRITVETQLRRNEHRLRFALDAAAMGTWDWDLTTDKVEWSENLASLHGLPDGTFDGTFASYEREIHPEDRPRVLASASRALTEGIPHDVEYRIVAPDGTVRWVEGKGMVEYQDGRPVRLSGVCIMATRRKEAELARLAIAEEASRTKDEFLATLSHELRTPLNAILGWVHLLQSGALPSARVESAFDTIARNARLQAQLIEDILDVSRIIAGKLELERTAVCLPVLVETAISGILPAAAEKGVRLTADLAPSLPTLEGDPKRLQQVLGNVLANAVKFTPSGGQVTLLCLAQHGEVCIEVQDTGAGIAAEFLPHVFERFRQADSRTTRQHGGLGLGLAIARHLVQQHGGKMTAHSDGPGLGTMIRISLPVPVSADLALTAPIFTPSTMLAGCLDGATVLVVDDDQDSRELCGVLLEGAGAVATLCDSAAAALQCLETSDIDLVIADIAMPGVDGYAFIARVRERRPDIPAIAMTAHARIEDRRRALAAGYTSYRTKPIDGPQLIVEAVDLLARRASQRSNA</sequence>
<dbReference type="Pfam" id="PF13185">
    <property type="entry name" value="GAF_2"/>
    <property type="match status" value="1"/>
</dbReference>
<dbReference type="CDD" id="cd16922">
    <property type="entry name" value="HATPase_EvgS-ArcB-TorS-like"/>
    <property type="match status" value="1"/>
</dbReference>
<evidence type="ECO:0000313" key="11">
    <source>
        <dbReference type="EMBL" id="AMY08721.1"/>
    </source>
</evidence>
<organism evidence="11 12">
    <name type="scientific">Luteitalea pratensis</name>
    <dbReference type="NCBI Taxonomy" id="1855912"/>
    <lineage>
        <taxon>Bacteria</taxon>
        <taxon>Pseudomonadati</taxon>
        <taxon>Acidobacteriota</taxon>
        <taxon>Vicinamibacteria</taxon>
        <taxon>Vicinamibacterales</taxon>
        <taxon>Vicinamibacteraceae</taxon>
        <taxon>Luteitalea</taxon>
    </lineage>
</organism>
<dbReference type="SMART" id="SM00086">
    <property type="entry name" value="PAC"/>
    <property type="match status" value="1"/>
</dbReference>
<dbReference type="PATRIC" id="fig|1813736.3.peg.2020"/>
<dbReference type="InterPro" id="IPR001610">
    <property type="entry name" value="PAC"/>
</dbReference>